<dbReference type="AlphaFoldDB" id="A0A0C9UI13"/>
<dbReference type="EMBL" id="KN837455">
    <property type="protein sequence ID" value="KIJ24825.1"/>
    <property type="molecule type" value="Genomic_DNA"/>
</dbReference>
<dbReference type="HOGENOM" id="CLU_1603795_0_0_1"/>
<organism evidence="2 3">
    <name type="scientific">Sphaerobolus stellatus (strain SS14)</name>
    <dbReference type="NCBI Taxonomy" id="990650"/>
    <lineage>
        <taxon>Eukaryota</taxon>
        <taxon>Fungi</taxon>
        <taxon>Dikarya</taxon>
        <taxon>Basidiomycota</taxon>
        <taxon>Agaricomycotina</taxon>
        <taxon>Agaricomycetes</taxon>
        <taxon>Phallomycetidae</taxon>
        <taxon>Geastrales</taxon>
        <taxon>Sphaerobolaceae</taxon>
        <taxon>Sphaerobolus</taxon>
    </lineage>
</organism>
<dbReference type="Proteomes" id="UP000054279">
    <property type="component" value="Unassembled WGS sequence"/>
</dbReference>
<gene>
    <name evidence="2" type="ORF">M422DRAFT_274319</name>
</gene>
<sequence>MTTLYDAYEKMEWRKEGETVAREKEKQEQKEQKERKNSAPNVRTCCIPSIPILPSCFVGFCPPALFRPLQNHAQREGPNNGHDLLSYEPNVERMTTWKTRASLLPKSKVALKDIQVADISNDKSDVPESKGEAILGPFEQVIQSYTWLLRRWIAFPLQNGRSNQLG</sequence>
<reference evidence="2 3" key="1">
    <citation type="submission" date="2014-06" db="EMBL/GenBank/DDBJ databases">
        <title>Evolutionary Origins and Diversification of the Mycorrhizal Mutualists.</title>
        <authorList>
            <consortium name="DOE Joint Genome Institute"/>
            <consortium name="Mycorrhizal Genomics Consortium"/>
            <person name="Kohler A."/>
            <person name="Kuo A."/>
            <person name="Nagy L.G."/>
            <person name="Floudas D."/>
            <person name="Copeland A."/>
            <person name="Barry K.W."/>
            <person name="Cichocki N."/>
            <person name="Veneault-Fourrey C."/>
            <person name="LaButti K."/>
            <person name="Lindquist E.A."/>
            <person name="Lipzen A."/>
            <person name="Lundell T."/>
            <person name="Morin E."/>
            <person name="Murat C."/>
            <person name="Riley R."/>
            <person name="Ohm R."/>
            <person name="Sun H."/>
            <person name="Tunlid A."/>
            <person name="Henrissat B."/>
            <person name="Grigoriev I.V."/>
            <person name="Hibbett D.S."/>
            <person name="Martin F."/>
        </authorList>
    </citation>
    <scope>NUCLEOTIDE SEQUENCE [LARGE SCALE GENOMIC DNA]</scope>
    <source>
        <strain evidence="2 3">SS14</strain>
    </source>
</reference>
<feature type="compositionally biased region" description="Basic and acidic residues" evidence="1">
    <location>
        <begin position="16"/>
        <end position="37"/>
    </location>
</feature>
<feature type="region of interest" description="Disordered" evidence="1">
    <location>
        <begin position="16"/>
        <end position="39"/>
    </location>
</feature>
<accession>A0A0C9UI13</accession>
<evidence type="ECO:0000313" key="3">
    <source>
        <dbReference type="Proteomes" id="UP000054279"/>
    </source>
</evidence>
<keyword evidence="3" id="KW-1185">Reference proteome</keyword>
<name>A0A0C9UI13_SPHS4</name>
<evidence type="ECO:0000313" key="2">
    <source>
        <dbReference type="EMBL" id="KIJ24825.1"/>
    </source>
</evidence>
<evidence type="ECO:0000256" key="1">
    <source>
        <dbReference type="SAM" id="MobiDB-lite"/>
    </source>
</evidence>
<proteinExistence type="predicted"/>
<protein>
    <submittedName>
        <fullName evidence="2">Uncharacterized protein</fullName>
    </submittedName>
</protein>